<sequence length="698" mass="77584">MPALSKHFTIRWERVLDTSSRYVLSSMHAIRESMVWLIPCLMLSSFALLLASMGELLLGNRPTWVEVLYQTNQVVADFFPYLMTATIAYVLAMQWRLPRPPMALLAIVYLVMASAMTHSGTTLITFHIILAIITPLYITPLMAKLMAINALKMTSSDSAGSIVRESLNMVIPAIVVAFVVMAFNSLFLTAVSDISLDKLMLMDYANDPYVFGLTFASLNSLLWFFGIHGYYALLPMVDMLQEASNLSYSTMMAGGIAPYPMNLSFMGSFVFIGGSGSTLSLVLALLLFAKQRTLRLIAMASVPIALINVNEILLFGLPIIYNPRLLLPFVLTPLVNVLLGLGAVQMGWVTAPSVSVPFNSPILFNAWVATDGDWNAVLLQLFNVLVGCAIYFPAVRRMNQIYSASEIKISSLNTTYMRRQEEAQVLKDDPILMAQQKERELETVEQQLLGISSKEFCLEYQPQVEPISGRVTGCEALIRAMDESGQMQYPGAFLPWLEKAGLMKEMDLWVFRRAARDIERWNRLGVMVPVSINITPETLMDEACMETIASLIEPLSGQIDIEITEASLLADEQSLMMAFNQLHQLGVKIHIDDFGTGYSSLSYLNRFDIDTIKIDRSFVLALDNPKGRKVFASLQSVAHALDLAVIVEGVETKQQLDAIKANGVLSIQGWYYAKSLPAERFIDFINASPVKSSQNKPS</sequence>
<organism evidence="12 14">
    <name type="scientific">Vibrio fluvialis</name>
    <dbReference type="NCBI Taxonomy" id="676"/>
    <lineage>
        <taxon>Bacteria</taxon>
        <taxon>Pseudomonadati</taxon>
        <taxon>Pseudomonadota</taxon>
        <taxon>Gammaproteobacteria</taxon>
        <taxon>Vibrionales</taxon>
        <taxon>Vibrionaceae</taxon>
        <taxon>Vibrio</taxon>
    </lineage>
</organism>
<dbReference type="EMBL" id="UHIP01000001">
    <property type="protein sequence ID" value="SUP25050.1"/>
    <property type="molecule type" value="Genomic_DNA"/>
</dbReference>
<dbReference type="CDD" id="cd01948">
    <property type="entry name" value="EAL"/>
    <property type="match status" value="1"/>
</dbReference>
<evidence type="ECO:0000313" key="12">
    <source>
        <dbReference type="EMBL" id="SUP25050.1"/>
    </source>
</evidence>
<feature type="domain" description="PTS EIIC type-3" evidence="10">
    <location>
        <begin position="10"/>
        <end position="394"/>
    </location>
</feature>
<dbReference type="PROSITE" id="PS50883">
    <property type="entry name" value="EAL"/>
    <property type="match status" value="1"/>
</dbReference>
<feature type="transmembrane region" description="Helical" evidence="8">
    <location>
        <begin position="167"/>
        <end position="189"/>
    </location>
</feature>
<keyword evidence="13" id="KW-1185">Reference proteome</keyword>
<evidence type="ECO:0000259" key="10">
    <source>
        <dbReference type="PROSITE" id="PS51105"/>
    </source>
</evidence>
<dbReference type="GO" id="GO:0008982">
    <property type="term" value="F:protein-N(PI)-phosphohistidine-sugar phosphotransferase activity"/>
    <property type="evidence" value="ECO:0007669"/>
    <property type="project" value="InterPro"/>
</dbReference>
<dbReference type="SUPFAM" id="SSF141868">
    <property type="entry name" value="EAL domain-like"/>
    <property type="match status" value="1"/>
</dbReference>
<dbReference type="SMART" id="SM00052">
    <property type="entry name" value="EAL"/>
    <property type="match status" value="1"/>
</dbReference>
<keyword evidence="12" id="KW-0378">Hydrolase</keyword>
<dbReference type="Proteomes" id="UP000254626">
    <property type="component" value="Unassembled WGS sequence"/>
</dbReference>
<keyword evidence="3" id="KW-1003">Cell membrane</keyword>
<evidence type="ECO:0000256" key="6">
    <source>
        <dbReference type="ARBA" id="ARBA00022989"/>
    </source>
</evidence>
<evidence type="ECO:0000313" key="14">
    <source>
        <dbReference type="Proteomes" id="UP000254626"/>
    </source>
</evidence>
<dbReference type="Pfam" id="PF02378">
    <property type="entry name" value="PTS_EIIC"/>
    <property type="match status" value="1"/>
</dbReference>
<feature type="transmembrane region" description="Helical" evidence="8">
    <location>
        <begin position="326"/>
        <end position="344"/>
    </location>
</feature>
<evidence type="ECO:0000256" key="8">
    <source>
        <dbReference type="SAM" id="Phobius"/>
    </source>
</evidence>
<evidence type="ECO:0000256" key="5">
    <source>
        <dbReference type="ARBA" id="ARBA00022692"/>
    </source>
</evidence>
<dbReference type="Gene3D" id="3.20.20.450">
    <property type="entry name" value="EAL domain"/>
    <property type="match status" value="1"/>
</dbReference>
<feature type="transmembrane region" description="Helical" evidence="8">
    <location>
        <begin position="124"/>
        <end position="146"/>
    </location>
</feature>
<keyword evidence="4" id="KW-0762">Sugar transport</keyword>
<protein>
    <submittedName>
        <fullName evidence="11">Diguanylate phosphodiesterase</fullName>
    </submittedName>
    <submittedName>
        <fullName evidence="12">EAL family protein</fullName>
        <ecNumber evidence="12">3.1.4.52</ecNumber>
    </submittedName>
</protein>
<dbReference type="GO" id="GO:0005886">
    <property type="term" value="C:plasma membrane"/>
    <property type="evidence" value="ECO:0007669"/>
    <property type="project" value="UniProtKB-SubCell"/>
</dbReference>
<gene>
    <name evidence="12" type="primary">gmr_4</name>
    <name evidence="11" type="ORF">AL536_14470</name>
    <name evidence="12" type="ORF">NCTC11327_01641</name>
</gene>
<feature type="domain" description="EAL" evidence="9">
    <location>
        <begin position="438"/>
        <end position="689"/>
    </location>
</feature>
<dbReference type="PANTHER" id="PTHR33989">
    <property type="match status" value="1"/>
</dbReference>
<dbReference type="GeneID" id="29386251"/>
<evidence type="ECO:0000256" key="1">
    <source>
        <dbReference type="ARBA" id="ARBA00004651"/>
    </source>
</evidence>
<dbReference type="InterPro" id="IPR035919">
    <property type="entry name" value="EAL_sf"/>
</dbReference>
<feature type="transmembrane region" description="Helical" evidence="8">
    <location>
        <begin position="102"/>
        <end position="118"/>
    </location>
</feature>
<dbReference type="Pfam" id="PF00563">
    <property type="entry name" value="EAL"/>
    <property type="match status" value="1"/>
</dbReference>
<dbReference type="EMBL" id="CP014035">
    <property type="protein sequence ID" value="AMF94655.1"/>
    <property type="molecule type" value="Genomic_DNA"/>
</dbReference>
<dbReference type="AlphaFoldDB" id="A0AAX2LNQ0"/>
<dbReference type="InterPro" id="IPR001633">
    <property type="entry name" value="EAL_dom"/>
</dbReference>
<evidence type="ECO:0000256" key="2">
    <source>
        <dbReference type="ARBA" id="ARBA00022448"/>
    </source>
</evidence>
<evidence type="ECO:0000256" key="3">
    <source>
        <dbReference type="ARBA" id="ARBA00022475"/>
    </source>
</evidence>
<feature type="transmembrane region" description="Helical" evidence="8">
    <location>
        <begin position="209"/>
        <end position="233"/>
    </location>
</feature>
<feature type="transmembrane region" description="Helical" evidence="8">
    <location>
        <begin position="267"/>
        <end position="289"/>
    </location>
</feature>
<keyword evidence="2" id="KW-0813">Transport</keyword>
<feature type="transmembrane region" description="Helical" evidence="8">
    <location>
        <begin position="78"/>
        <end position="95"/>
    </location>
</feature>
<dbReference type="EC" id="3.1.4.52" evidence="12"/>
<reference evidence="13" key="1">
    <citation type="submission" date="2015-12" db="EMBL/GenBank/DDBJ databases">
        <title>FDA dAtabase for Regulatory Grade micrObial Sequences (FDA-ARGOS): Supporting development and validation of Infectious Disease Dx tests.</title>
        <authorList>
            <person name="Hoffmann M."/>
            <person name="Allard M."/>
            <person name="Evans P."/>
            <person name="Brown E."/>
            <person name="Tallon L.J."/>
            <person name="Sadzewicz L."/>
            <person name="Sengamalay N."/>
            <person name="Ott S."/>
            <person name="Godinez A."/>
            <person name="Nagaraj S."/>
            <person name="Vyas G."/>
            <person name="Aluvathingal J."/>
            <person name="Nadendla S."/>
            <person name="Geyer C."/>
            <person name="Sichtig H."/>
        </authorList>
    </citation>
    <scope>NUCLEOTIDE SEQUENCE [LARGE SCALE GENOMIC DNA]</scope>
    <source>
        <strain evidence="13">ATCC 33809</strain>
    </source>
</reference>
<reference evidence="12 14" key="3">
    <citation type="submission" date="2018-06" db="EMBL/GenBank/DDBJ databases">
        <authorList>
            <consortium name="Pathogen Informatics"/>
            <person name="Doyle S."/>
        </authorList>
    </citation>
    <scope>NUCLEOTIDE SEQUENCE [LARGE SCALE GENOMIC DNA]</scope>
    <source>
        <strain evidence="12 14">NCTC11327</strain>
    </source>
</reference>
<dbReference type="PROSITE" id="PS51105">
    <property type="entry name" value="PTS_EIIC_TYPE_3"/>
    <property type="match status" value="1"/>
</dbReference>
<dbReference type="InterPro" id="IPR003352">
    <property type="entry name" value="PTS_EIIC"/>
</dbReference>
<dbReference type="InterPro" id="IPR004501">
    <property type="entry name" value="PTS_EIIC_3"/>
</dbReference>
<proteinExistence type="predicted"/>
<dbReference type="GO" id="GO:0009401">
    <property type="term" value="P:phosphoenolpyruvate-dependent sugar phosphotransferase system"/>
    <property type="evidence" value="ECO:0007669"/>
    <property type="project" value="InterPro"/>
</dbReference>
<accession>A0AAX2LNQ0</accession>
<feature type="transmembrane region" description="Helical" evidence="8">
    <location>
        <begin position="296"/>
        <end position="320"/>
    </location>
</feature>
<comment type="subcellular location">
    <subcellularLocation>
        <location evidence="1">Cell membrane</location>
        <topology evidence="1">Multi-pass membrane protein</topology>
    </subcellularLocation>
</comment>
<dbReference type="InterPro" id="IPR051088">
    <property type="entry name" value="PTS_Sugar-EIIC/EIIB"/>
</dbReference>
<evidence type="ECO:0000256" key="4">
    <source>
        <dbReference type="ARBA" id="ARBA00022597"/>
    </source>
</evidence>
<evidence type="ECO:0000313" key="11">
    <source>
        <dbReference type="EMBL" id="AMF94655.1"/>
    </source>
</evidence>
<dbReference type="GO" id="GO:0071111">
    <property type="term" value="F:cyclic-guanylate-specific phosphodiesterase activity"/>
    <property type="evidence" value="ECO:0007669"/>
    <property type="project" value="UniProtKB-EC"/>
</dbReference>
<evidence type="ECO:0000256" key="7">
    <source>
        <dbReference type="ARBA" id="ARBA00023136"/>
    </source>
</evidence>
<keyword evidence="6 8" id="KW-1133">Transmembrane helix</keyword>
<keyword evidence="7 8" id="KW-0472">Membrane</keyword>
<keyword evidence="5 8" id="KW-0812">Transmembrane</keyword>
<feature type="transmembrane region" description="Helical" evidence="8">
    <location>
        <begin position="374"/>
        <end position="394"/>
    </location>
</feature>
<reference evidence="11" key="2">
    <citation type="submission" date="2018-01" db="EMBL/GenBank/DDBJ databases">
        <title>FDA dAtabase for Regulatory Grade micrObial Sequences (FDA-ARGOS): Supporting development and validation of Infectious Disease Dx tests.</title>
        <authorList>
            <person name="Hoffmann M."/>
            <person name="Allard M."/>
            <person name="Evans P."/>
            <person name="Brown E."/>
            <person name="Tallon L."/>
            <person name="Sadzewicz L."/>
            <person name="Sengamalay N."/>
            <person name="Ott S."/>
            <person name="Godinez A."/>
            <person name="Nagaraj S."/>
            <person name="Vyas G."/>
            <person name="Aluvathingal J."/>
            <person name="Nadendla S."/>
            <person name="Geyer C."/>
            <person name="Sichtig H."/>
        </authorList>
    </citation>
    <scope>NUCLEOTIDE SEQUENCE</scope>
    <source>
        <strain evidence="11">ATCC 33809</strain>
    </source>
</reference>
<feature type="transmembrane region" description="Helical" evidence="8">
    <location>
        <begin position="34"/>
        <end position="58"/>
    </location>
</feature>
<dbReference type="PANTHER" id="PTHR33989:SF4">
    <property type="entry name" value="PTS SYSTEM N,N'-DIACETYLCHITOBIOSE-SPECIFIC EIIC COMPONENT"/>
    <property type="match status" value="1"/>
</dbReference>
<name>A0AAX2LNQ0_VIBFL</name>
<dbReference type="RefSeq" id="WP_061056599.1">
    <property type="nucleotide sequence ID" value="NZ_CABLBX010000002.1"/>
</dbReference>
<evidence type="ECO:0000259" key="9">
    <source>
        <dbReference type="PROSITE" id="PS50883"/>
    </source>
</evidence>
<dbReference type="Proteomes" id="UP000057088">
    <property type="component" value="Chromosome 2"/>
</dbReference>
<dbReference type="KEGG" id="vfl:AL536_14470"/>
<evidence type="ECO:0000313" key="13">
    <source>
        <dbReference type="Proteomes" id="UP000057088"/>
    </source>
</evidence>